<dbReference type="Proteomes" id="UP000265703">
    <property type="component" value="Unassembled WGS sequence"/>
</dbReference>
<gene>
    <name evidence="1" type="ORF">C1645_742537</name>
</gene>
<evidence type="ECO:0000313" key="1">
    <source>
        <dbReference type="EMBL" id="RIA84172.1"/>
    </source>
</evidence>
<comment type="caution">
    <text evidence="1">The sequence shown here is derived from an EMBL/GenBank/DDBJ whole genome shotgun (WGS) entry which is preliminary data.</text>
</comment>
<proteinExistence type="predicted"/>
<dbReference type="OrthoDB" id="2436364at2759"/>
<name>A0A397SF43_9GLOM</name>
<evidence type="ECO:0000313" key="2">
    <source>
        <dbReference type="Proteomes" id="UP000265703"/>
    </source>
</evidence>
<reference evidence="1 2" key="1">
    <citation type="submission" date="2018-06" db="EMBL/GenBank/DDBJ databases">
        <title>Comparative genomics reveals the genomic features of Rhizophagus irregularis, R. cerebriforme, R. diaphanum and Gigaspora rosea, and their symbiotic lifestyle signature.</title>
        <authorList>
            <person name="Morin E."/>
            <person name="San Clemente H."/>
            <person name="Chen E.C.H."/>
            <person name="De La Providencia I."/>
            <person name="Hainaut M."/>
            <person name="Kuo A."/>
            <person name="Kohler A."/>
            <person name="Murat C."/>
            <person name="Tang N."/>
            <person name="Roy S."/>
            <person name="Loubradou J."/>
            <person name="Henrissat B."/>
            <person name="Grigoriev I.V."/>
            <person name="Corradi N."/>
            <person name="Roux C."/>
            <person name="Martin F.M."/>
        </authorList>
    </citation>
    <scope>NUCLEOTIDE SEQUENCE [LARGE SCALE GENOMIC DNA]</scope>
    <source>
        <strain evidence="1 2">DAOM 227022</strain>
    </source>
</reference>
<accession>A0A397SF43</accession>
<protein>
    <submittedName>
        <fullName evidence="1">Uncharacterized protein</fullName>
    </submittedName>
</protein>
<organism evidence="1 2">
    <name type="scientific">Glomus cerebriforme</name>
    <dbReference type="NCBI Taxonomy" id="658196"/>
    <lineage>
        <taxon>Eukaryota</taxon>
        <taxon>Fungi</taxon>
        <taxon>Fungi incertae sedis</taxon>
        <taxon>Mucoromycota</taxon>
        <taxon>Glomeromycotina</taxon>
        <taxon>Glomeromycetes</taxon>
        <taxon>Glomerales</taxon>
        <taxon>Glomeraceae</taxon>
        <taxon>Glomus</taxon>
    </lineage>
</organism>
<keyword evidence="2" id="KW-1185">Reference proteome</keyword>
<dbReference type="AlphaFoldDB" id="A0A397SF43"/>
<dbReference type="EMBL" id="QKYT01000513">
    <property type="protein sequence ID" value="RIA84172.1"/>
    <property type="molecule type" value="Genomic_DNA"/>
</dbReference>
<sequence>MQEKELYSKACVVGSIKFVIDEAKDESIGLEWYEKFSHNVATILARDKEVVAVRLIPYSNKCEVYIAKDGPWLKKDIAYIAKFKKYVKSLSKDAPIKLDEALERPILLFLTNSNINIDVSVLIQNFSAHNIPLHLSG</sequence>